<evidence type="ECO:0000313" key="1">
    <source>
        <dbReference type="EMBL" id="KAK4022783.1"/>
    </source>
</evidence>
<name>A0ABR0ACP5_9CRUS</name>
<sequence>MSRANESCSTIRCTSYDLFYNICRISVARYMLQQPKQSWVVDDNVLSPNVISCCPIDGFCPDNKKIFTISFLLS</sequence>
<gene>
    <name evidence="1" type="ORF">OUZ56_008231</name>
</gene>
<reference evidence="1 2" key="1">
    <citation type="journal article" date="2023" name="Nucleic Acids Res.">
        <title>The hologenome of Daphnia magna reveals possible DNA methylation and microbiome-mediated evolution of the host genome.</title>
        <authorList>
            <person name="Chaturvedi A."/>
            <person name="Li X."/>
            <person name="Dhandapani V."/>
            <person name="Marshall H."/>
            <person name="Kissane S."/>
            <person name="Cuenca-Cambronero M."/>
            <person name="Asole G."/>
            <person name="Calvet F."/>
            <person name="Ruiz-Romero M."/>
            <person name="Marangio P."/>
            <person name="Guigo R."/>
            <person name="Rago D."/>
            <person name="Mirbahai L."/>
            <person name="Eastwood N."/>
            <person name="Colbourne J.K."/>
            <person name="Zhou J."/>
            <person name="Mallon E."/>
            <person name="Orsini L."/>
        </authorList>
    </citation>
    <scope>NUCLEOTIDE SEQUENCE [LARGE SCALE GENOMIC DNA]</scope>
    <source>
        <strain evidence="1">LRV0_1</strain>
    </source>
</reference>
<dbReference type="Proteomes" id="UP001234178">
    <property type="component" value="Unassembled WGS sequence"/>
</dbReference>
<evidence type="ECO:0000313" key="2">
    <source>
        <dbReference type="Proteomes" id="UP001234178"/>
    </source>
</evidence>
<proteinExistence type="predicted"/>
<comment type="caution">
    <text evidence="1">The sequence shown here is derived from an EMBL/GenBank/DDBJ whole genome shotgun (WGS) entry which is preliminary data.</text>
</comment>
<keyword evidence="2" id="KW-1185">Reference proteome</keyword>
<protein>
    <submittedName>
        <fullName evidence="1">Uncharacterized protein</fullName>
    </submittedName>
</protein>
<organism evidence="1 2">
    <name type="scientific">Daphnia magna</name>
    <dbReference type="NCBI Taxonomy" id="35525"/>
    <lineage>
        <taxon>Eukaryota</taxon>
        <taxon>Metazoa</taxon>
        <taxon>Ecdysozoa</taxon>
        <taxon>Arthropoda</taxon>
        <taxon>Crustacea</taxon>
        <taxon>Branchiopoda</taxon>
        <taxon>Diplostraca</taxon>
        <taxon>Cladocera</taxon>
        <taxon>Anomopoda</taxon>
        <taxon>Daphniidae</taxon>
        <taxon>Daphnia</taxon>
    </lineage>
</organism>
<dbReference type="EMBL" id="JAOYFB010000037">
    <property type="protein sequence ID" value="KAK4022783.1"/>
    <property type="molecule type" value="Genomic_DNA"/>
</dbReference>
<accession>A0ABR0ACP5</accession>